<organism evidence="2 3">
    <name type="scientific">Burkholderia phage Musica</name>
    <dbReference type="NCBI Taxonomy" id="2924903"/>
    <lineage>
        <taxon>Viruses</taxon>
        <taxon>Duplodnaviria</taxon>
        <taxon>Heunggongvirae</taxon>
        <taxon>Uroviricota</taxon>
        <taxon>Caudoviricetes</taxon>
        <taxon>Peduoviridae</taxon>
        <taxon>Kayeltresvirus</taxon>
        <taxon>Kayeltresvirus musica</taxon>
    </lineage>
</organism>
<keyword evidence="3" id="KW-1185">Reference proteome</keyword>
<keyword evidence="1" id="KW-1133">Transmembrane helix</keyword>
<name>A0AAE9G9P4_9CAUD</name>
<evidence type="ECO:0000313" key="2">
    <source>
        <dbReference type="EMBL" id="UNY41712.1"/>
    </source>
</evidence>
<gene>
    <name evidence="2" type="ORF">CPT_Musica_053</name>
</gene>
<evidence type="ECO:0000256" key="1">
    <source>
        <dbReference type="SAM" id="Phobius"/>
    </source>
</evidence>
<keyword evidence="1" id="KW-0472">Membrane</keyword>
<sequence>MPPGARSCDPAPPARKNEWFLCTHALGTQGRPARAARRSVGRFFYALSCALIMQVGVILCLWPPASRWVLTGKQQAPLASPRHSWIRSDPNCIKKFPRCDIAISH</sequence>
<dbReference type="Proteomes" id="UP000831589">
    <property type="component" value="Segment"/>
</dbReference>
<feature type="transmembrane region" description="Helical" evidence="1">
    <location>
        <begin position="43"/>
        <end position="65"/>
    </location>
</feature>
<accession>A0AAE9G9P4</accession>
<proteinExistence type="predicted"/>
<dbReference type="EMBL" id="OM638608">
    <property type="protein sequence ID" value="UNY41712.1"/>
    <property type="molecule type" value="Genomic_DNA"/>
</dbReference>
<protein>
    <submittedName>
        <fullName evidence="2">Uncharacterized protein</fullName>
    </submittedName>
</protein>
<evidence type="ECO:0000313" key="3">
    <source>
        <dbReference type="Proteomes" id="UP000831589"/>
    </source>
</evidence>
<keyword evidence="1" id="KW-0812">Transmembrane</keyword>
<reference evidence="2" key="1">
    <citation type="submission" date="2022-02" db="EMBL/GenBank/DDBJ databases">
        <title>Complete genome sequence of Burkholderia cenocepacia phage Musica.</title>
        <authorList>
            <person name="Le T."/>
            <person name="Yao G."/>
            <person name="Liu M."/>
            <person name="Gonzalez C."/>
        </authorList>
    </citation>
    <scope>NUCLEOTIDE SEQUENCE</scope>
</reference>